<dbReference type="EMBL" id="ABJB010370305">
    <property type="status" value="NOT_ANNOTATED_CDS"/>
    <property type="molecule type" value="Genomic_DNA"/>
</dbReference>
<reference evidence="2" key="2">
    <citation type="submission" date="2020-05" db="UniProtKB">
        <authorList>
            <consortium name="EnsemblMetazoa"/>
        </authorList>
    </citation>
    <scope>IDENTIFICATION</scope>
    <source>
        <strain evidence="2">wikel</strain>
    </source>
</reference>
<keyword evidence="3" id="KW-1185">Reference proteome</keyword>
<organism evidence="2 3">
    <name type="scientific">Ixodes scapularis</name>
    <name type="common">Black-legged tick</name>
    <name type="synonym">Deer tick</name>
    <dbReference type="NCBI Taxonomy" id="6945"/>
    <lineage>
        <taxon>Eukaryota</taxon>
        <taxon>Metazoa</taxon>
        <taxon>Ecdysozoa</taxon>
        <taxon>Arthropoda</taxon>
        <taxon>Chelicerata</taxon>
        <taxon>Arachnida</taxon>
        <taxon>Acari</taxon>
        <taxon>Parasitiformes</taxon>
        <taxon>Ixodida</taxon>
        <taxon>Ixodoidea</taxon>
        <taxon>Ixodidae</taxon>
        <taxon>Ixodinae</taxon>
        <taxon>Ixodes</taxon>
    </lineage>
</organism>
<feature type="region of interest" description="Disordered" evidence="1">
    <location>
        <begin position="108"/>
        <end position="131"/>
    </location>
</feature>
<name>A0A1S4L5R3_IXOSC</name>
<reference evidence="3" key="1">
    <citation type="submission" date="2008-03" db="EMBL/GenBank/DDBJ databases">
        <title>Annotation of Ixodes scapularis.</title>
        <authorList>
            <consortium name="Ixodes scapularis Genome Project Consortium"/>
            <person name="Caler E."/>
            <person name="Hannick L.I."/>
            <person name="Bidwell S."/>
            <person name="Joardar V."/>
            <person name="Thiagarajan M."/>
            <person name="Amedeo P."/>
            <person name="Galinsky K.J."/>
            <person name="Schobel S."/>
            <person name="Inman J."/>
            <person name="Hostetler J."/>
            <person name="Miller J."/>
            <person name="Hammond M."/>
            <person name="Megy K."/>
            <person name="Lawson D."/>
            <person name="Kodira C."/>
            <person name="Sutton G."/>
            <person name="Meyer J."/>
            <person name="Hill C.A."/>
            <person name="Birren B."/>
            <person name="Nene V."/>
            <person name="Collins F."/>
            <person name="Alarcon-Chaidez F."/>
            <person name="Wikel S."/>
            <person name="Strausberg R."/>
        </authorList>
    </citation>
    <scope>NUCLEOTIDE SEQUENCE [LARGE SCALE GENOMIC DNA]</scope>
    <source>
        <strain evidence="3">Wikel</strain>
    </source>
</reference>
<proteinExistence type="predicted"/>
<dbReference type="VEuPathDB" id="VectorBase:ISCW009173"/>
<feature type="region of interest" description="Disordered" evidence="1">
    <location>
        <begin position="1"/>
        <end position="23"/>
    </location>
</feature>
<accession>A0A1S4L5R3</accession>
<dbReference type="Proteomes" id="UP000001555">
    <property type="component" value="Unassembled WGS sequence"/>
</dbReference>
<protein>
    <submittedName>
        <fullName evidence="2">Uncharacterized protein</fullName>
    </submittedName>
</protein>
<evidence type="ECO:0000256" key="1">
    <source>
        <dbReference type="SAM" id="MobiDB-lite"/>
    </source>
</evidence>
<dbReference type="VEuPathDB" id="VectorBase:ISCI009173"/>
<dbReference type="InParanoid" id="A0A1S4L5R3"/>
<evidence type="ECO:0000313" key="2">
    <source>
        <dbReference type="EnsemblMetazoa" id="ISCW009173-PA"/>
    </source>
</evidence>
<feature type="compositionally biased region" description="Basic and acidic residues" evidence="1">
    <location>
        <begin position="46"/>
        <end position="55"/>
    </location>
</feature>
<feature type="region of interest" description="Disordered" evidence="1">
    <location>
        <begin position="38"/>
        <end position="66"/>
    </location>
</feature>
<dbReference type="AlphaFoldDB" id="A0A1S4L5R3"/>
<sequence length="131" mass="15088">RSSRRRRFGGKNGSSESGMASALPARLLLRLPTYSQLRASQKKKRNTEEKKEARHGVPILSAAPPVAPPVKRDGPWPYVTDMAPLNRIYVLLLLRVFFWFFSTRRSEATAPPLPWRTRRGPRLKRKPRNKK</sequence>
<dbReference type="EnsemblMetazoa" id="ISCW009173-RA">
    <property type="protein sequence ID" value="ISCW009173-PA"/>
    <property type="gene ID" value="ISCW009173"/>
</dbReference>
<evidence type="ECO:0000313" key="3">
    <source>
        <dbReference type="Proteomes" id="UP000001555"/>
    </source>
</evidence>
<feature type="compositionally biased region" description="Basic residues" evidence="1">
    <location>
        <begin position="116"/>
        <end position="131"/>
    </location>
</feature>